<keyword evidence="2" id="KW-0732">Signal</keyword>
<dbReference type="SUPFAM" id="SSF57196">
    <property type="entry name" value="EGF/Laminin"/>
    <property type="match status" value="1"/>
</dbReference>
<dbReference type="STRING" id="112090.W4GAX2"/>
<name>W4GAX2_APHAT</name>
<evidence type="ECO:0000313" key="4">
    <source>
        <dbReference type="EMBL" id="ETV76820.1"/>
    </source>
</evidence>
<proteinExistence type="predicted"/>
<dbReference type="OrthoDB" id="6130531at2759"/>
<accession>W4GAX2</accession>
<organism evidence="4">
    <name type="scientific">Aphanomyces astaci</name>
    <name type="common">Crayfish plague agent</name>
    <dbReference type="NCBI Taxonomy" id="112090"/>
    <lineage>
        <taxon>Eukaryota</taxon>
        <taxon>Sar</taxon>
        <taxon>Stramenopiles</taxon>
        <taxon>Oomycota</taxon>
        <taxon>Saprolegniomycetes</taxon>
        <taxon>Saprolegniales</taxon>
        <taxon>Verrucalvaceae</taxon>
        <taxon>Aphanomyces</taxon>
    </lineage>
</organism>
<evidence type="ECO:0000256" key="1">
    <source>
        <dbReference type="PROSITE-ProRule" id="PRU00076"/>
    </source>
</evidence>
<dbReference type="PROSITE" id="PS01186">
    <property type="entry name" value="EGF_2"/>
    <property type="match status" value="1"/>
</dbReference>
<dbReference type="PROSITE" id="PS50026">
    <property type="entry name" value="EGF_3"/>
    <property type="match status" value="1"/>
</dbReference>
<dbReference type="InterPro" id="IPR000742">
    <property type="entry name" value="EGF"/>
</dbReference>
<dbReference type="EMBL" id="KI913135">
    <property type="protein sequence ID" value="ETV76820.1"/>
    <property type="molecule type" value="Genomic_DNA"/>
</dbReference>
<protein>
    <recommendedName>
        <fullName evidence="3">EGF-like domain-containing protein</fullName>
    </recommendedName>
</protein>
<dbReference type="RefSeq" id="XP_009833732.1">
    <property type="nucleotide sequence ID" value="XM_009835430.1"/>
</dbReference>
<sequence length="380" mass="39602">MAIIKHALMALVLLGLTMLQGRDVALVQALDTDCEFDTDCPITMACVKIKYRSFSTSQVRGKCALKNVCRGSSSGNCPSYNAPSAPGGELATQCVLVNTTKLRGIKCCGGTWTGGDPSRRLVDNATNTTGFQAADSADCFQCYVDNTNKKVGPPTIYAGQFFCVPKDECLSQSAFPYACSNVNLCTSAPGVLCNNHGTCYPKDIDDPKTSYGCACDTGFGGEQCEKVLSNTCQFDCGDGNTKGMCVNDACKCRDGWTGDQCQKCTTDDACNGLCDTVSGTCSCAVNALVEYSLKANVCYQQGTKSVADMSSCASVTCGAAGFCTAGKCFCSSGCVGSACTPCVDTACATCTSSATSFLRGGWLLWTVVLAALTWTSSAVA</sequence>
<comment type="caution">
    <text evidence="1">Lacks conserved residue(s) required for the propagation of feature annotation.</text>
</comment>
<dbReference type="PROSITE" id="PS00022">
    <property type="entry name" value="EGF_1"/>
    <property type="match status" value="1"/>
</dbReference>
<keyword evidence="1" id="KW-0245">EGF-like domain</keyword>
<dbReference type="SMART" id="SM00181">
    <property type="entry name" value="EGF"/>
    <property type="match status" value="2"/>
</dbReference>
<dbReference type="AlphaFoldDB" id="W4GAX2"/>
<feature type="domain" description="EGF-like" evidence="3">
    <location>
        <begin position="181"/>
        <end position="225"/>
    </location>
</feature>
<feature type="signal peptide" evidence="2">
    <location>
        <begin position="1"/>
        <end position="21"/>
    </location>
</feature>
<feature type="disulfide bond" evidence="1">
    <location>
        <begin position="215"/>
        <end position="224"/>
    </location>
</feature>
<gene>
    <name evidence="4" type="ORF">H257_09267</name>
</gene>
<keyword evidence="1" id="KW-1015">Disulfide bond</keyword>
<evidence type="ECO:0000259" key="3">
    <source>
        <dbReference type="PROSITE" id="PS50026"/>
    </source>
</evidence>
<dbReference type="Gene3D" id="2.10.25.10">
    <property type="entry name" value="Laminin"/>
    <property type="match status" value="1"/>
</dbReference>
<dbReference type="VEuPathDB" id="FungiDB:H257_09267"/>
<feature type="chain" id="PRO_5004841029" description="EGF-like domain-containing protein" evidence="2">
    <location>
        <begin position="22"/>
        <end position="380"/>
    </location>
</feature>
<evidence type="ECO:0000256" key="2">
    <source>
        <dbReference type="SAM" id="SignalP"/>
    </source>
</evidence>
<dbReference type="GeneID" id="20811263"/>
<reference evidence="4" key="1">
    <citation type="submission" date="2013-12" db="EMBL/GenBank/DDBJ databases">
        <title>The Genome Sequence of Aphanomyces astaci APO3.</title>
        <authorList>
            <consortium name="The Broad Institute Genomics Platform"/>
            <person name="Russ C."/>
            <person name="Tyler B."/>
            <person name="van West P."/>
            <person name="Dieguez-Uribeondo J."/>
            <person name="Young S.K."/>
            <person name="Zeng Q."/>
            <person name="Gargeya S."/>
            <person name="Fitzgerald M."/>
            <person name="Abouelleil A."/>
            <person name="Alvarado L."/>
            <person name="Chapman S.B."/>
            <person name="Gainer-Dewar J."/>
            <person name="Goldberg J."/>
            <person name="Griggs A."/>
            <person name="Gujja S."/>
            <person name="Hansen M."/>
            <person name="Howarth C."/>
            <person name="Imamovic A."/>
            <person name="Ireland A."/>
            <person name="Larimer J."/>
            <person name="McCowan C."/>
            <person name="Murphy C."/>
            <person name="Pearson M."/>
            <person name="Poon T.W."/>
            <person name="Priest M."/>
            <person name="Roberts A."/>
            <person name="Saif S."/>
            <person name="Shea T."/>
            <person name="Sykes S."/>
            <person name="Wortman J."/>
            <person name="Nusbaum C."/>
            <person name="Birren B."/>
        </authorList>
    </citation>
    <scope>NUCLEOTIDE SEQUENCE [LARGE SCALE GENOMIC DNA]</scope>
    <source>
        <strain evidence="4">APO3</strain>
    </source>
</reference>